<dbReference type="OrthoDB" id="9974421at2759"/>
<accession>A0A9P0G829</accession>
<name>A0A9P0G829_9CUCU</name>
<organism evidence="1 2">
    <name type="scientific">Psylliodes chrysocephalus</name>
    <dbReference type="NCBI Taxonomy" id="3402493"/>
    <lineage>
        <taxon>Eukaryota</taxon>
        <taxon>Metazoa</taxon>
        <taxon>Ecdysozoa</taxon>
        <taxon>Arthropoda</taxon>
        <taxon>Hexapoda</taxon>
        <taxon>Insecta</taxon>
        <taxon>Pterygota</taxon>
        <taxon>Neoptera</taxon>
        <taxon>Endopterygota</taxon>
        <taxon>Coleoptera</taxon>
        <taxon>Polyphaga</taxon>
        <taxon>Cucujiformia</taxon>
        <taxon>Chrysomeloidea</taxon>
        <taxon>Chrysomelidae</taxon>
        <taxon>Galerucinae</taxon>
        <taxon>Alticini</taxon>
        <taxon>Psylliodes</taxon>
    </lineage>
</organism>
<dbReference type="SUPFAM" id="SSF53474">
    <property type="entry name" value="alpha/beta-Hydrolases"/>
    <property type="match status" value="1"/>
</dbReference>
<evidence type="ECO:0000313" key="2">
    <source>
        <dbReference type="Proteomes" id="UP001153636"/>
    </source>
</evidence>
<protein>
    <submittedName>
        <fullName evidence="1">Uncharacterized protein</fullName>
    </submittedName>
</protein>
<dbReference type="InterPro" id="IPR029058">
    <property type="entry name" value="AB_hydrolase_fold"/>
</dbReference>
<dbReference type="EMBL" id="OV651822">
    <property type="protein sequence ID" value="CAH1100355.1"/>
    <property type="molecule type" value="Genomic_DNA"/>
</dbReference>
<reference evidence="1" key="1">
    <citation type="submission" date="2022-01" db="EMBL/GenBank/DDBJ databases">
        <authorList>
            <person name="King R."/>
        </authorList>
    </citation>
    <scope>NUCLEOTIDE SEQUENCE</scope>
</reference>
<gene>
    <name evidence="1" type="ORF">PSYICH_LOCUS1977</name>
</gene>
<dbReference type="Proteomes" id="UP001153636">
    <property type="component" value="Chromosome 10"/>
</dbReference>
<evidence type="ECO:0000313" key="1">
    <source>
        <dbReference type="EMBL" id="CAH1100355.1"/>
    </source>
</evidence>
<dbReference type="PANTHER" id="PTHR11005">
    <property type="entry name" value="LYSOSOMAL ACID LIPASE-RELATED"/>
    <property type="match status" value="1"/>
</dbReference>
<sequence>MYIKSNIPKLLIILTTTISIFKSEKHCSFWEKYILWHDCSHDKNQTTHCTYFQRFVSWDNECSPGADPPHPSKCTELETVLMKKEYCEYNPDEFLDVWVMENLGMHQFLPKNKILELLSMHCRLLGIQKIVCDNFIFSIFGYSEEEFNVPMLPILLSKMPSGVSTKTISQFVQSIKRGGTFQRFDHGEDLNYKLYGTKRPPKYDLKKVKTPVYIIYSMYDWFSNHTDVLHLANHLRHVVEAYKVDKNHFGYLDFLFGKELVQLVIQPILQVLELFKINTTYKINVDDEDDDDDYDPENYDDEYE</sequence>
<dbReference type="Gene3D" id="3.40.50.1820">
    <property type="entry name" value="alpha/beta hydrolase"/>
    <property type="match status" value="1"/>
</dbReference>
<dbReference type="AlphaFoldDB" id="A0A9P0G829"/>
<keyword evidence="2" id="KW-1185">Reference proteome</keyword>
<proteinExistence type="predicted"/>